<evidence type="ECO:0000313" key="3">
    <source>
        <dbReference type="Proteomes" id="UP000183567"/>
    </source>
</evidence>
<dbReference type="EMBL" id="LVVM01003331">
    <property type="protein sequence ID" value="OJA15105.1"/>
    <property type="molecule type" value="Genomic_DNA"/>
</dbReference>
<dbReference type="PANTHER" id="PTHR30613:SF1">
    <property type="entry name" value="DUF1479 DOMAIN PROTEIN (AFU_ORTHOLOGUE AFUA_5G09280)"/>
    <property type="match status" value="1"/>
</dbReference>
<organism evidence="2 3">
    <name type="scientific">Rhizopogon vesiculosus</name>
    <dbReference type="NCBI Taxonomy" id="180088"/>
    <lineage>
        <taxon>Eukaryota</taxon>
        <taxon>Fungi</taxon>
        <taxon>Dikarya</taxon>
        <taxon>Basidiomycota</taxon>
        <taxon>Agaricomycotina</taxon>
        <taxon>Agaricomycetes</taxon>
        <taxon>Agaricomycetidae</taxon>
        <taxon>Boletales</taxon>
        <taxon>Suillineae</taxon>
        <taxon>Rhizopogonaceae</taxon>
        <taxon>Rhizopogon</taxon>
    </lineage>
</organism>
<dbReference type="Pfam" id="PF07350">
    <property type="entry name" value="Gig2-like"/>
    <property type="match status" value="1"/>
</dbReference>
<feature type="region of interest" description="Disordered" evidence="1">
    <location>
        <begin position="431"/>
        <end position="450"/>
    </location>
</feature>
<accession>A0A1J8QNH0</accession>
<reference evidence="2 3" key="1">
    <citation type="submission" date="2016-03" db="EMBL/GenBank/DDBJ databases">
        <title>Comparative genomics of the ectomycorrhizal sister species Rhizopogon vinicolor and Rhizopogon vesiculosus (Basidiomycota: Boletales) reveals a divergence of the mating type B locus.</title>
        <authorList>
            <person name="Mujic A.B."/>
            <person name="Kuo A."/>
            <person name="Tritt A."/>
            <person name="Lipzen A."/>
            <person name="Chen C."/>
            <person name="Johnson J."/>
            <person name="Sharma A."/>
            <person name="Barry K."/>
            <person name="Grigoriev I.V."/>
            <person name="Spatafora J.W."/>
        </authorList>
    </citation>
    <scope>NUCLEOTIDE SEQUENCE [LARGE SCALE GENOMIC DNA]</scope>
    <source>
        <strain evidence="2 3">AM-OR11-056</strain>
    </source>
</reference>
<comment type="caution">
    <text evidence="2">The sequence shown here is derived from an EMBL/GenBank/DDBJ whole genome shotgun (WGS) entry which is preliminary data.</text>
</comment>
<dbReference type="PANTHER" id="PTHR30613">
    <property type="entry name" value="UNCHARACTERIZED PROTEIN YBIU-RELATED"/>
    <property type="match status" value="1"/>
</dbReference>
<gene>
    <name evidence="2" type="ORF">AZE42_05576</name>
</gene>
<evidence type="ECO:0000313" key="2">
    <source>
        <dbReference type="EMBL" id="OJA15105.1"/>
    </source>
</evidence>
<sequence length="490" mass="54341">MIVSTVHRRACLNAPILSPTFSFSRTMMAAATQTKRVAKEEGTIADVFTTLGKGSEVAPLPARFAQLKKDVLADMGVTPASIVQTWKHVLTALETRTEEIARLGGQVIPRVSFIDIKHGLSDAQKDDIKKSGVVVVTGAVPREEALEWKASVKEYIAANPVKGFPADNIQAYELYNTKAQIAARTHPAILHTQQALLQLWHDPSNQHVDFSTPISYFDRLRIRTPGDASFTIGPHVDGGSVERWEDPTFRKVFRRIFEGGAGWKLHDPFDVSWRMNAKQDLYHTPSQCSILRCWQGWTSLSTTDVGEGTLRVLPMLSLSTAYIMLRPFFRPGSAGGEWELDLESNSFPGSVPGKTQELNEETHPHLRLGETMTSIPKIHPGDQVYWHCDVVHSVERLHGGQEDSSVFYIPAVPLSLKNASYLRDQRNNFEQGLPSPDFPGGPGESTFIGRATPQDITTRRGRQAVGLEPFMSRVIAHDELVDAANRVLFG</sequence>
<dbReference type="AlphaFoldDB" id="A0A1J8QNH0"/>
<proteinExistence type="predicted"/>
<dbReference type="Proteomes" id="UP000183567">
    <property type="component" value="Unassembled WGS sequence"/>
</dbReference>
<dbReference type="InterPro" id="IPR010856">
    <property type="entry name" value="Gig2-like"/>
</dbReference>
<protein>
    <recommendedName>
        <fullName evidence="4">DUF1479 domain protein</fullName>
    </recommendedName>
</protein>
<evidence type="ECO:0000256" key="1">
    <source>
        <dbReference type="SAM" id="MobiDB-lite"/>
    </source>
</evidence>
<keyword evidence="3" id="KW-1185">Reference proteome</keyword>
<dbReference type="OrthoDB" id="8249012at2759"/>
<dbReference type="InterPro" id="IPR027443">
    <property type="entry name" value="IPNS-like_sf"/>
</dbReference>
<name>A0A1J8QNH0_9AGAM</name>
<dbReference type="SUPFAM" id="SSF51197">
    <property type="entry name" value="Clavaminate synthase-like"/>
    <property type="match status" value="1"/>
</dbReference>
<dbReference type="STRING" id="180088.A0A1J8QNH0"/>
<evidence type="ECO:0008006" key="4">
    <source>
        <dbReference type="Google" id="ProtNLM"/>
    </source>
</evidence>
<dbReference type="Gene3D" id="2.60.120.330">
    <property type="entry name" value="B-lactam Antibiotic, Isopenicillin N Synthase, Chain"/>
    <property type="match status" value="1"/>
</dbReference>